<feature type="domain" description="RDRP core" evidence="10">
    <location>
        <begin position="478"/>
        <end position="1056"/>
    </location>
</feature>
<dbReference type="GO" id="GO:0031380">
    <property type="term" value="C:nuclear RNA-directed RNA polymerase complex"/>
    <property type="evidence" value="ECO:0007669"/>
    <property type="project" value="TreeGrafter"/>
</dbReference>
<dbReference type="Pfam" id="PF05183">
    <property type="entry name" value="RdRP"/>
    <property type="match status" value="1"/>
</dbReference>
<accession>A0A2B7YZT6</accession>
<evidence type="ECO:0000313" key="12">
    <source>
        <dbReference type="EMBL" id="PGH26670.1"/>
    </source>
</evidence>
<feature type="domain" description="RDRP C-terminal head" evidence="11">
    <location>
        <begin position="1080"/>
        <end position="1225"/>
    </location>
</feature>
<evidence type="ECO:0000256" key="1">
    <source>
        <dbReference type="ARBA" id="ARBA00005762"/>
    </source>
</evidence>
<evidence type="ECO:0000256" key="6">
    <source>
        <dbReference type="ARBA" id="ARBA00023158"/>
    </source>
</evidence>
<comment type="catalytic activity">
    <reaction evidence="7 8">
        <text>RNA(n) + a ribonucleoside 5'-triphosphate = RNA(n+1) + diphosphate</text>
        <dbReference type="Rhea" id="RHEA:21248"/>
        <dbReference type="Rhea" id="RHEA-COMP:14527"/>
        <dbReference type="Rhea" id="RHEA-COMP:17342"/>
        <dbReference type="ChEBI" id="CHEBI:33019"/>
        <dbReference type="ChEBI" id="CHEBI:61557"/>
        <dbReference type="ChEBI" id="CHEBI:140395"/>
        <dbReference type="EC" id="2.7.7.48"/>
    </reaction>
</comment>
<feature type="region of interest" description="Disordered" evidence="9">
    <location>
        <begin position="1400"/>
        <end position="1450"/>
    </location>
</feature>
<dbReference type="Pfam" id="PF26253">
    <property type="entry name" value="RdRP_head"/>
    <property type="match status" value="1"/>
</dbReference>
<evidence type="ECO:0000256" key="8">
    <source>
        <dbReference type="RuleBase" id="RU363098"/>
    </source>
</evidence>
<keyword evidence="13" id="KW-1185">Reference proteome</keyword>
<dbReference type="InterPro" id="IPR057596">
    <property type="entry name" value="RDRP_core"/>
</dbReference>
<feature type="region of interest" description="Disordered" evidence="9">
    <location>
        <begin position="1237"/>
        <end position="1263"/>
    </location>
</feature>
<dbReference type="GO" id="GO:0003968">
    <property type="term" value="F:RNA-directed RNA polymerase activity"/>
    <property type="evidence" value="ECO:0007669"/>
    <property type="project" value="UniProtKB-KW"/>
</dbReference>
<comment type="similarity">
    <text evidence="1 8">Belongs to the RdRP family.</text>
</comment>
<evidence type="ECO:0000259" key="10">
    <source>
        <dbReference type="Pfam" id="PF05183"/>
    </source>
</evidence>
<reference evidence="12 13" key="1">
    <citation type="submission" date="2017-10" db="EMBL/GenBank/DDBJ databases">
        <title>Comparative genomics in systemic dimorphic fungi from Ajellomycetaceae.</title>
        <authorList>
            <person name="Munoz J.F."/>
            <person name="Mcewen J.G."/>
            <person name="Clay O.K."/>
            <person name="Cuomo C.A."/>
        </authorList>
    </citation>
    <scope>NUCLEOTIDE SEQUENCE [LARGE SCALE GENOMIC DNA]</scope>
    <source>
        <strain evidence="12 13">UAMH7299</strain>
    </source>
</reference>
<evidence type="ECO:0000256" key="7">
    <source>
        <dbReference type="ARBA" id="ARBA00048744"/>
    </source>
</evidence>
<comment type="caution">
    <text evidence="12">The sequence shown here is derived from an EMBL/GenBank/DDBJ whole genome shotgun (WGS) entry which is preliminary data.</text>
</comment>
<dbReference type="InterPro" id="IPR007855">
    <property type="entry name" value="RDRP"/>
</dbReference>
<dbReference type="GO" id="GO:0003723">
    <property type="term" value="F:RNA binding"/>
    <property type="evidence" value="ECO:0007669"/>
    <property type="project" value="UniProtKB-KW"/>
</dbReference>
<dbReference type="InterPro" id="IPR058752">
    <property type="entry name" value="RDRP_C_head"/>
</dbReference>
<dbReference type="EC" id="2.7.7.48" evidence="8"/>
<dbReference type="EMBL" id="PDNA01000014">
    <property type="protein sequence ID" value="PGH26670.1"/>
    <property type="molecule type" value="Genomic_DNA"/>
</dbReference>
<evidence type="ECO:0000256" key="4">
    <source>
        <dbReference type="ARBA" id="ARBA00022695"/>
    </source>
</evidence>
<evidence type="ECO:0000256" key="3">
    <source>
        <dbReference type="ARBA" id="ARBA00022679"/>
    </source>
</evidence>
<dbReference type="OrthoDB" id="6513042at2759"/>
<keyword evidence="5 8" id="KW-0694">RNA-binding</keyword>
<keyword evidence="6" id="KW-0943">RNA-mediated gene silencing</keyword>
<name>A0A2B7YZT6_POLH7</name>
<dbReference type="GO" id="GO:0030422">
    <property type="term" value="P:siRNA processing"/>
    <property type="evidence" value="ECO:0007669"/>
    <property type="project" value="TreeGrafter"/>
</dbReference>
<sequence length="1471" mass="165678">MPQAPGLGGSTIRPSLPSHGSATLGQINMRFSPPSATPGLNLGSSSHITPAWTTWDSLSVVVVGLPPSVNTYTIWSNFQKHGSIEVIELYENAKGVREGKCKVRFKPPPWSEFWTHGRFDLELPDGSDVLVAVQVDVRKPLNFITSPVNPKVTYPRSINMKLTSMDFGTMVEEKTFLPLRTINAETQGALNYAVDLKRREVNVYFNVLKPAKPRPDQKPGGIQHALRLRIPFVEMTTVYQVKDGENVTFLIPLANPPVYHRKLNNLESTFSDTDNVWKEIDAWYRQIDIARVQEEMDRLSANLRKTNSLINIARWTTFRITFDKTDIDKKNNFRTMCSVFKDFNIDIKEVTDVTMLEESHDAPMIWQWIDPPSPHPSKPTSSLYDLAETEYVHLPFVIRYQLEVCLSHGFLNEYTMDKEFATKLIELGEKKAKDLLEYVATEKKVYFDPMKIFDLPFVKGATNARIPKYCCYMRTAQITPTTIYYNTPSVDISNRVIRHYIEYADRFLRVRFTDEKKQGRINSTHNKCNDEVFTRIKRAMSNGITIGDRHYDFLAFGNSQFREHGAYFFAGVSNLTSANIRAWMGHFNDIRVIAKNAARLGQCFSTTRAVTGCPVQLREITDIKHNDYTFSDGVGRISKFLAQMIMTEFKIKTPSGEPPSVYQFRLGGCKGILAVSANALRQEIHIRPSQYKFAAKHNGLEIIRHSHFSMSTLNRQLIAVLSTLGVTDKVFIDKLRTMLANLDLAMNNDKKAIHLLQKYVDPNQMTLVLSDMVLDGFQKSKEPFVTSLLELWRAWQIKYLKEKAKIVIEKGACVLGCLDETNTLKGHITQPKVPEDAPLEEKLKRLPEIFIQIPRSDDPASGKYEVIEGLCILARNPSLHPGDIRVVKAVNVPALHHLKDVVVLPQSGDRDVASMCSGGDLDGDDYVVFWDQDLLPRDWFRDPMDYSAPEPLTLSREVTVNDITTFFVQYIKNDRLPQIAHAHLAFADWFDNGVENEKCIRLAELHSAAVDYNKTGIAAMMTRDLIPRKWPHFMEKKHKPKEAQYVSEKILGKLYDIVKRVDFRPNLQEPFDDRILNSGVEVSDELMKTAMELKEQYDADMRRIMAQHDIKTEFEVWSTFVLSHANMSKDYKFHEELGGISTALREKFRLACYEKAGGRDFKSIAPLAVAMYKVTNQQVKAAWAAGLPPASIDDESSGEFRSENPAKLPLISFPWVLQQVLGKIANGHFDTAVFSGTVPSATSPHHQREKARKSKKDELDGLDAPHDIQTAEGIQHSGELLELFHDGDLLGDDPFSGLGEAFENTNISEKENQKDVVSAPGGVPPKLPALLIDFDFDFGSDTKVDRTPLSPTATSPNIPQTASPAYIPVVVDLLAFGDEYLPSDRNGGSLVSNIQSVATALPPSKPHRKPRLNGGNTPPSWPKVLHPGSTRSTTPSVPPSTIQNDDVETRVEVEGEVKPSAVDDLEMLLAL</sequence>
<gene>
    <name evidence="12" type="ORF">AJ80_01616</name>
</gene>
<evidence type="ECO:0000256" key="9">
    <source>
        <dbReference type="SAM" id="MobiDB-lite"/>
    </source>
</evidence>
<dbReference type="CDD" id="cd00590">
    <property type="entry name" value="RRM_SF"/>
    <property type="match status" value="1"/>
</dbReference>
<evidence type="ECO:0000313" key="13">
    <source>
        <dbReference type="Proteomes" id="UP000224634"/>
    </source>
</evidence>
<evidence type="ECO:0000256" key="5">
    <source>
        <dbReference type="ARBA" id="ARBA00022884"/>
    </source>
</evidence>
<dbReference type="STRING" id="1447883.A0A2B7YZT6"/>
<keyword evidence="4 8" id="KW-0548">Nucleotidyltransferase</keyword>
<evidence type="ECO:0000256" key="2">
    <source>
        <dbReference type="ARBA" id="ARBA00022484"/>
    </source>
</evidence>
<feature type="compositionally biased region" description="Basic residues" evidence="9">
    <location>
        <begin position="1245"/>
        <end position="1254"/>
    </location>
</feature>
<organism evidence="12 13">
    <name type="scientific">Polytolypa hystricis (strain UAMH7299)</name>
    <dbReference type="NCBI Taxonomy" id="1447883"/>
    <lineage>
        <taxon>Eukaryota</taxon>
        <taxon>Fungi</taxon>
        <taxon>Dikarya</taxon>
        <taxon>Ascomycota</taxon>
        <taxon>Pezizomycotina</taxon>
        <taxon>Eurotiomycetes</taxon>
        <taxon>Eurotiomycetidae</taxon>
        <taxon>Onygenales</taxon>
        <taxon>Onygenales incertae sedis</taxon>
        <taxon>Polytolypa</taxon>
    </lineage>
</organism>
<evidence type="ECO:0000259" key="11">
    <source>
        <dbReference type="Pfam" id="PF26253"/>
    </source>
</evidence>
<keyword evidence="2 8" id="KW-0696">RNA-directed RNA polymerase</keyword>
<feature type="compositionally biased region" description="Low complexity" evidence="9">
    <location>
        <begin position="1427"/>
        <end position="1441"/>
    </location>
</feature>
<proteinExistence type="inferred from homology"/>
<dbReference type="PANTHER" id="PTHR23079:SF55">
    <property type="entry name" value="RNA-DIRECTED RNA POLYMERASE"/>
    <property type="match status" value="1"/>
</dbReference>
<keyword evidence="3 8" id="KW-0808">Transferase</keyword>
<protein>
    <recommendedName>
        <fullName evidence="8">RNA-dependent RNA polymerase</fullName>
        <ecNumber evidence="8">2.7.7.48</ecNumber>
    </recommendedName>
</protein>
<dbReference type="Proteomes" id="UP000224634">
    <property type="component" value="Unassembled WGS sequence"/>
</dbReference>
<feature type="region of interest" description="Disordered" evidence="9">
    <location>
        <begin position="1"/>
        <end position="30"/>
    </location>
</feature>
<dbReference type="PANTHER" id="PTHR23079">
    <property type="entry name" value="RNA-DEPENDENT RNA POLYMERASE"/>
    <property type="match status" value="1"/>
</dbReference>